<dbReference type="STRING" id="530564.Psta_0934"/>
<accession>D2R7C3</accession>
<evidence type="ECO:0000256" key="1">
    <source>
        <dbReference type="ARBA" id="ARBA00044777"/>
    </source>
</evidence>
<dbReference type="GO" id="GO:0006260">
    <property type="term" value="P:DNA replication"/>
    <property type="evidence" value="ECO:0007669"/>
    <property type="project" value="UniProtKB-UniRule"/>
</dbReference>
<evidence type="ECO:0000313" key="4">
    <source>
        <dbReference type="Proteomes" id="UP000001887"/>
    </source>
</evidence>
<evidence type="ECO:0000313" key="3">
    <source>
        <dbReference type="EMBL" id="ADB15619.1"/>
    </source>
</evidence>
<dbReference type="Proteomes" id="UP000001887">
    <property type="component" value="Chromosome"/>
</dbReference>
<dbReference type="InterPro" id="IPR023093">
    <property type="entry name" value="ScpA-like_C"/>
</dbReference>
<name>D2R7C3_PIRSD</name>
<keyword evidence="2" id="KW-0132">Cell division</keyword>
<protein>
    <recommendedName>
        <fullName evidence="1 2">Segregation and condensation protein A</fullName>
    </recommendedName>
</protein>
<comment type="subunit">
    <text evidence="2">Component of a cohesin-like complex composed of ScpA, ScpB and the Smc homodimer, in which ScpA and ScpB bind to the head domain of Smc. The presence of the three proteins is required for the association of the complex with DNA.</text>
</comment>
<dbReference type="eggNOG" id="COG1354">
    <property type="taxonomic scope" value="Bacteria"/>
</dbReference>
<gene>
    <name evidence="2" type="primary">scpA</name>
    <name evidence="3" type="ordered locus">Psta_0934</name>
</gene>
<evidence type="ECO:0000256" key="2">
    <source>
        <dbReference type="HAMAP-Rule" id="MF_01805"/>
    </source>
</evidence>
<comment type="similarity">
    <text evidence="2">Belongs to the ScpA family.</text>
</comment>
<dbReference type="Pfam" id="PF02616">
    <property type="entry name" value="SMC_ScpA"/>
    <property type="match status" value="1"/>
</dbReference>
<dbReference type="GO" id="GO:0051301">
    <property type="term" value="P:cell division"/>
    <property type="evidence" value="ECO:0007669"/>
    <property type="project" value="UniProtKB-KW"/>
</dbReference>
<keyword evidence="2" id="KW-0963">Cytoplasm</keyword>
<dbReference type="HAMAP" id="MF_01805">
    <property type="entry name" value="ScpA"/>
    <property type="match status" value="1"/>
</dbReference>
<organism evidence="3 4">
    <name type="scientific">Pirellula staleyi (strain ATCC 27377 / DSM 6068 / ICPB 4128)</name>
    <name type="common">Pirella staleyi</name>
    <dbReference type="NCBI Taxonomy" id="530564"/>
    <lineage>
        <taxon>Bacteria</taxon>
        <taxon>Pseudomonadati</taxon>
        <taxon>Planctomycetota</taxon>
        <taxon>Planctomycetia</taxon>
        <taxon>Pirellulales</taxon>
        <taxon>Pirellulaceae</taxon>
        <taxon>Pirellula</taxon>
    </lineage>
</organism>
<dbReference type="InterPro" id="IPR003768">
    <property type="entry name" value="ScpA"/>
</dbReference>
<keyword evidence="4" id="KW-1185">Reference proteome</keyword>
<keyword evidence="2" id="KW-0131">Cell cycle</keyword>
<reference evidence="3 4" key="1">
    <citation type="journal article" date="2009" name="Stand. Genomic Sci.">
        <title>Complete genome sequence of Pirellula staleyi type strain (ATCC 27377).</title>
        <authorList>
            <person name="Clum A."/>
            <person name="Tindall B.J."/>
            <person name="Sikorski J."/>
            <person name="Ivanova N."/>
            <person name="Mavrommatis K."/>
            <person name="Lucas S."/>
            <person name="Glavina del Rio T."/>
            <person name="Nolan M."/>
            <person name="Chen F."/>
            <person name="Tice H."/>
            <person name="Pitluck S."/>
            <person name="Cheng J.F."/>
            <person name="Chertkov O."/>
            <person name="Brettin T."/>
            <person name="Han C."/>
            <person name="Detter J.C."/>
            <person name="Kuske C."/>
            <person name="Bruce D."/>
            <person name="Goodwin L."/>
            <person name="Ovchinikova G."/>
            <person name="Pati A."/>
            <person name="Mikhailova N."/>
            <person name="Chen A."/>
            <person name="Palaniappan K."/>
            <person name="Land M."/>
            <person name="Hauser L."/>
            <person name="Chang Y.J."/>
            <person name="Jeffries C.D."/>
            <person name="Chain P."/>
            <person name="Rohde M."/>
            <person name="Goker M."/>
            <person name="Bristow J."/>
            <person name="Eisen J.A."/>
            <person name="Markowitz V."/>
            <person name="Hugenholtz P."/>
            <person name="Kyrpides N.C."/>
            <person name="Klenk H.P."/>
            <person name="Lapidus A."/>
        </authorList>
    </citation>
    <scope>NUCLEOTIDE SEQUENCE [LARGE SCALE GENOMIC DNA]</scope>
    <source>
        <strain evidence="4">ATCC 27377 / DSM 6068 / ICPB 4128</strain>
    </source>
</reference>
<dbReference type="PANTHER" id="PTHR33969:SF2">
    <property type="entry name" value="SEGREGATION AND CONDENSATION PROTEIN A"/>
    <property type="match status" value="1"/>
</dbReference>
<proteinExistence type="inferred from homology"/>
<keyword evidence="2" id="KW-0159">Chromosome partition</keyword>
<dbReference type="Gene3D" id="6.10.250.2410">
    <property type="match status" value="1"/>
</dbReference>
<dbReference type="OrthoDB" id="9811016at2"/>
<dbReference type="GO" id="GO:0005737">
    <property type="term" value="C:cytoplasm"/>
    <property type="evidence" value="ECO:0007669"/>
    <property type="project" value="UniProtKB-SubCell"/>
</dbReference>
<dbReference type="EMBL" id="CP001848">
    <property type="protein sequence ID" value="ADB15619.1"/>
    <property type="molecule type" value="Genomic_DNA"/>
</dbReference>
<dbReference type="AlphaFoldDB" id="D2R7C3"/>
<dbReference type="KEGG" id="psl:Psta_0934"/>
<comment type="subcellular location">
    <subcellularLocation>
        <location evidence="2">Cytoplasm</location>
    </subcellularLocation>
    <text evidence="2">Associated with two foci at the outer edges of the nucleoid region in young cells, and at four foci within both cell halves in older cells.</text>
</comment>
<dbReference type="Gene3D" id="1.10.10.580">
    <property type="entry name" value="Structural maintenance of chromosome 1. Chain E"/>
    <property type="match status" value="1"/>
</dbReference>
<dbReference type="GO" id="GO:0007059">
    <property type="term" value="P:chromosome segregation"/>
    <property type="evidence" value="ECO:0007669"/>
    <property type="project" value="UniProtKB-UniRule"/>
</dbReference>
<comment type="function">
    <text evidence="2">Participates in chromosomal partition during cell division. May act via the formation of a condensin-like complex containing Smc and ScpB that pull DNA away from mid-cell into both cell halves.</text>
</comment>
<dbReference type="HOGENOM" id="CLU_038686_0_1_0"/>
<dbReference type="PANTHER" id="PTHR33969">
    <property type="entry name" value="SEGREGATION AND CONDENSATION PROTEIN A"/>
    <property type="match status" value="1"/>
</dbReference>
<sequence length="266" mass="30643">MDFRVQLDSFRGPLDLLLYLVRKNELDVADLPIAKVTEQYLAHLEILEQLDVNSVADFLDLASNLLEIKSRLVLPAAGEEEAAWEDPRDELVMRLLEYRRYKEAASMLEERGRDWQQHYGRLTSDLPPRQVDPAGQPIQEVELWDLVSAMGRILRDNTVKKSTQIVYDDTPIQVYMQRIHSQLTSAQKASFSEMFQPGMHKSAMIGVFLAILELCRHHSVRAEQNDLHGEIWIVPGESFNPTQEIATADDYNTRRPSTEDMPHNMR</sequence>